<accession>A0A2N9J5F0</accession>
<keyword evidence="2 3" id="KW-0040">ANK repeat</keyword>
<organism evidence="4">
    <name type="scientific">Fagus sylvatica</name>
    <name type="common">Beechnut</name>
    <dbReference type="NCBI Taxonomy" id="28930"/>
    <lineage>
        <taxon>Eukaryota</taxon>
        <taxon>Viridiplantae</taxon>
        <taxon>Streptophyta</taxon>
        <taxon>Embryophyta</taxon>
        <taxon>Tracheophyta</taxon>
        <taxon>Spermatophyta</taxon>
        <taxon>Magnoliopsida</taxon>
        <taxon>eudicotyledons</taxon>
        <taxon>Gunneridae</taxon>
        <taxon>Pentapetalae</taxon>
        <taxon>rosids</taxon>
        <taxon>fabids</taxon>
        <taxon>Fagales</taxon>
        <taxon>Fagaceae</taxon>
        <taxon>Fagus</taxon>
    </lineage>
</organism>
<dbReference type="PANTHER" id="PTHR24166:SF48">
    <property type="entry name" value="PROTEIN VAPYRIN"/>
    <property type="match status" value="1"/>
</dbReference>
<evidence type="ECO:0000256" key="1">
    <source>
        <dbReference type="ARBA" id="ARBA00022737"/>
    </source>
</evidence>
<protein>
    <submittedName>
        <fullName evidence="4">Uncharacterized protein</fullName>
    </submittedName>
</protein>
<evidence type="ECO:0000256" key="2">
    <source>
        <dbReference type="ARBA" id="ARBA00023043"/>
    </source>
</evidence>
<sequence length="234" mass="24950">MDMEIDPPKPELQIKDDDLFKAAESGDASTFKSLSHHLLSKAVSLRNEDARSLIHVAASSSQPEVVKVLSAIDESTSVINSADEEGWAPLHSAASIGNLEIVEVLLSRGADINLKNNGGRTALHYAASKGWLKIAEILISQGAKINLKDKATSTGNSEMCELLIEEGAEVDAVDKGGQTPLMNAGCLPLQRALLLVRHGADVDVEDKEGYTVLGRASNEFRPILIDAAKAMLEG</sequence>
<dbReference type="InterPro" id="IPR002110">
    <property type="entry name" value="Ankyrin_rpt"/>
</dbReference>
<dbReference type="PROSITE" id="PS50297">
    <property type="entry name" value="ANK_REP_REGION"/>
    <property type="match status" value="2"/>
</dbReference>
<dbReference type="AlphaFoldDB" id="A0A2N9J5F0"/>
<name>A0A2N9J5F0_FAGSY</name>
<feature type="repeat" description="ANK" evidence="3">
    <location>
        <begin position="151"/>
        <end position="175"/>
    </location>
</feature>
<dbReference type="SMART" id="SM00248">
    <property type="entry name" value="ANK"/>
    <property type="match status" value="4"/>
</dbReference>
<dbReference type="PANTHER" id="PTHR24166">
    <property type="entry name" value="ROLLING PEBBLES, ISOFORM B"/>
    <property type="match status" value="1"/>
</dbReference>
<dbReference type="SUPFAM" id="SSF48403">
    <property type="entry name" value="Ankyrin repeat"/>
    <property type="match status" value="1"/>
</dbReference>
<dbReference type="PRINTS" id="PR01415">
    <property type="entry name" value="ANKYRIN"/>
</dbReference>
<gene>
    <name evidence="4" type="ORF">FSB_LOCUS59716</name>
</gene>
<dbReference type="Gene3D" id="1.25.40.20">
    <property type="entry name" value="Ankyrin repeat-containing domain"/>
    <property type="match status" value="2"/>
</dbReference>
<dbReference type="Pfam" id="PF12796">
    <property type="entry name" value="Ank_2"/>
    <property type="match status" value="2"/>
</dbReference>
<dbReference type="PROSITE" id="PS50088">
    <property type="entry name" value="ANK_REPEAT"/>
    <property type="match status" value="3"/>
</dbReference>
<dbReference type="InterPro" id="IPR050889">
    <property type="entry name" value="Dendritic_Spine_Reg/Scaffold"/>
</dbReference>
<keyword evidence="1" id="KW-0677">Repeat</keyword>
<feature type="repeat" description="ANK" evidence="3">
    <location>
        <begin position="118"/>
        <end position="150"/>
    </location>
</feature>
<reference evidence="4" key="1">
    <citation type="submission" date="2018-02" db="EMBL/GenBank/DDBJ databases">
        <authorList>
            <person name="Cohen D.B."/>
            <person name="Kent A.D."/>
        </authorList>
    </citation>
    <scope>NUCLEOTIDE SEQUENCE</scope>
</reference>
<evidence type="ECO:0000256" key="3">
    <source>
        <dbReference type="PROSITE-ProRule" id="PRU00023"/>
    </source>
</evidence>
<feature type="repeat" description="ANK" evidence="3">
    <location>
        <begin position="85"/>
        <end position="117"/>
    </location>
</feature>
<evidence type="ECO:0000313" key="4">
    <source>
        <dbReference type="EMBL" id="SPD31834.1"/>
    </source>
</evidence>
<dbReference type="EMBL" id="OIVN01006381">
    <property type="protein sequence ID" value="SPD31834.1"/>
    <property type="molecule type" value="Genomic_DNA"/>
</dbReference>
<dbReference type="InterPro" id="IPR036770">
    <property type="entry name" value="Ankyrin_rpt-contain_sf"/>
</dbReference>
<proteinExistence type="predicted"/>